<protein>
    <recommendedName>
        <fullName evidence="5">Nickel transport protein</fullName>
    </recommendedName>
</protein>
<dbReference type="Proteomes" id="UP000199657">
    <property type="component" value="Unassembled WGS sequence"/>
</dbReference>
<dbReference type="RefSeq" id="WP_091642662.1">
    <property type="nucleotide sequence ID" value="NZ_FOEG01000003.1"/>
</dbReference>
<organism evidence="3 4">
    <name type="scientific">Aquisalimonas asiatica</name>
    <dbReference type="NCBI Taxonomy" id="406100"/>
    <lineage>
        <taxon>Bacteria</taxon>
        <taxon>Pseudomonadati</taxon>
        <taxon>Pseudomonadota</taxon>
        <taxon>Gammaproteobacteria</taxon>
        <taxon>Chromatiales</taxon>
        <taxon>Ectothiorhodospiraceae</taxon>
        <taxon>Aquisalimonas</taxon>
    </lineage>
</organism>
<keyword evidence="2" id="KW-0732">Signal</keyword>
<evidence type="ECO:0000256" key="2">
    <source>
        <dbReference type="SAM" id="SignalP"/>
    </source>
</evidence>
<keyword evidence="4" id="KW-1185">Reference proteome</keyword>
<evidence type="ECO:0000313" key="4">
    <source>
        <dbReference type="Proteomes" id="UP000199657"/>
    </source>
</evidence>
<feature type="region of interest" description="Disordered" evidence="1">
    <location>
        <begin position="237"/>
        <end position="261"/>
    </location>
</feature>
<evidence type="ECO:0000313" key="3">
    <source>
        <dbReference type="EMBL" id="SEO83671.1"/>
    </source>
</evidence>
<name>A0A1H8SY78_9GAMM</name>
<proteinExistence type="predicted"/>
<dbReference type="STRING" id="406100.SAMN04488052_103283"/>
<evidence type="ECO:0000256" key="1">
    <source>
        <dbReference type="SAM" id="MobiDB-lite"/>
    </source>
</evidence>
<reference evidence="3 4" key="1">
    <citation type="submission" date="2016-10" db="EMBL/GenBank/DDBJ databases">
        <authorList>
            <person name="de Groot N.N."/>
        </authorList>
    </citation>
    <scope>NUCLEOTIDE SEQUENCE [LARGE SCALE GENOMIC DNA]</scope>
    <source>
        <strain evidence="3 4">CGMCC 1.6291</strain>
    </source>
</reference>
<sequence>MTDRSPLRTLAQTTLVAAGLLVASQSVAHQLWMEPTDEGLAMYYGYLDRNLREVSPGRLDEIVVPRADRITDSGSEAVAISNEGDHLALDTSPDAPVLLVFDNGQVYENERDGETVGTHWTMATRYAPQNDEPAEPRLDFDIVPTGEPGAFRVTLHGDPVDSGHTVRLSTEYGWTMDRRTEDDGVVTFPSLPWQGVYAVASRHNVAEAGTRERILADGGTETIDHDRRGFVTTLTFRKTEGREPLPPLPKSAPYEEGVRAQ</sequence>
<accession>A0A1H8SY78</accession>
<feature type="chain" id="PRO_5011720768" description="Nickel transport protein" evidence="2">
    <location>
        <begin position="29"/>
        <end position="261"/>
    </location>
</feature>
<evidence type="ECO:0008006" key="5">
    <source>
        <dbReference type="Google" id="ProtNLM"/>
    </source>
</evidence>
<feature type="signal peptide" evidence="2">
    <location>
        <begin position="1"/>
        <end position="28"/>
    </location>
</feature>
<dbReference type="OrthoDB" id="5995861at2"/>
<gene>
    <name evidence="3" type="ORF">SAMN04488052_103283</name>
</gene>
<dbReference type="EMBL" id="FOEG01000003">
    <property type="protein sequence ID" value="SEO83671.1"/>
    <property type="molecule type" value="Genomic_DNA"/>
</dbReference>
<dbReference type="AlphaFoldDB" id="A0A1H8SY78"/>